<sequence>MATIYSLLLGILSFSLCFSPAIKNAVLSNRATPGESRFWEAGPINGQIGRIYLSSEREQRNKLIQIATAELGVSEEGGDNQGQRVGEYLGYVGLGMGYEWCAAFASWCYGQAGFGAPRSAWSPALFPKARRYAAPDIRKGRFKSADLFAIYSGELQRIHHVGLVKAVDGALIISIEGNSHDRVESRRRPLSTIYAMANWVE</sequence>
<dbReference type="RefSeq" id="WP_121122608.1">
    <property type="nucleotide sequence ID" value="NZ_RBWS01000005.1"/>
</dbReference>
<dbReference type="Pfam" id="PF05257">
    <property type="entry name" value="CHAP"/>
    <property type="match status" value="1"/>
</dbReference>
<feature type="domain" description="Peptidase C51" evidence="1">
    <location>
        <begin position="95"/>
        <end position="178"/>
    </location>
</feature>
<comment type="caution">
    <text evidence="2">The sequence shown here is derived from an EMBL/GenBank/DDBJ whole genome shotgun (WGS) entry which is preliminary data.</text>
</comment>
<name>A0A420W1U6_9SPHI</name>
<proteinExistence type="predicted"/>
<dbReference type="InterPro" id="IPR007921">
    <property type="entry name" value="CHAP_dom"/>
</dbReference>
<organism evidence="2 3">
    <name type="scientific">Sphingobacterium puteale</name>
    <dbReference type="NCBI Taxonomy" id="2420510"/>
    <lineage>
        <taxon>Bacteria</taxon>
        <taxon>Pseudomonadati</taxon>
        <taxon>Bacteroidota</taxon>
        <taxon>Sphingobacteriia</taxon>
        <taxon>Sphingobacteriales</taxon>
        <taxon>Sphingobacteriaceae</taxon>
        <taxon>Sphingobacterium</taxon>
    </lineage>
</organism>
<evidence type="ECO:0000259" key="1">
    <source>
        <dbReference type="Pfam" id="PF05257"/>
    </source>
</evidence>
<accession>A0A420W1U6</accession>
<dbReference type="AlphaFoldDB" id="A0A420W1U6"/>
<gene>
    <name evidence="2" type="ORF">D7322_06970</name>
</gene>
<reference evidence="2 3" key="1">
    <citation type="submission" date="2018-10" db="EMBL/GenBank/DDBJ databases">
        <title>Sphingobacterium sp. M05W1-28.</title>
        <authorList>
            <person name="Cai H."/>
        </authorList>
    </citation>
    <scope>NUCLEOTIDE SEQUENCE [LARGE SCALE GENOMIC DNA]</scope>
    <source>
        <strain evidence="2 3">M05W1-28</strain>
    </source>
</reference>
<evidence type="ECO:0000313" key="2">
    <source>
        <dbReference type="EMBL" id="RKO72527.1"/>
    </source>
</evidence>
<protein>
    <submittedName>
        <fullName evidence="2">CHAP domain-containing protein</fullName>
    </submittedName>
</protein>
<dbReference type="Proteomes" id="UP000282423">
    <property type="component" value="Unassembled WGS sequence"/>
</dbReference>
<dbReference type="EMBL" id="RBWS01000005">
    <property type="protein sequence ID" value="RKO72527.1"/>
    <property type="molecule type" value="Genomic_DNA"/>
</dbReference>
<dbReference type="OrthoDB" id="9813532at2"/>
<keyword evidence="3" id="KW-1185">Reference proteome</keyword>
<evidence type="ECO:0000313" key="3">
    <source>
        <dbReference type="Proteomes" id="UP000282423"/>
    </source>
</evidence>